<proteinExistence type="inferred from homology"/>
<comment type="catalytic activity">
    <reaction evidence="9 10">
        <text>guanosine(37) in tRNA + S-adenosyl-L-methionine = N(1)-methylguanosine(37) in tRNA + S-adenosyl-L-homocysteine + H(+)</text>
        <dbReference type="Rhea" id="RHEA:36899"/>
        <dbReference type="Rhea" id="RHEA-COMP:10145"/>
        <dbReference type="Rhea" id="RHEA-COMP:10147"/>
        <dbReference type="ChEBI" id="CHEBI:15378"/>
        <dbReference type="ChEBI" id="CHEBI:57856"/>
        <dbReference type="ChEBI" id="CHEBI:59789"/>
        <dbReference type="ChEBI" id="CHEBI:73542"/>
        <dbReference type="ChEBI" id="CHEBI:74269"/>
        <dbReference type="EC" id="2.1.1.228"/>
    </reaction>
</comment>
<keyword evidence="13" id="KW-1185">Reference proteome</keyword>
<dbReference type="InterPro" id="IPR025792">
    <property type="entry name" value="tRNA_Gua_MeTrfase_euk"/>
</dbReference>
<dbReference type="SUPFAM" id="SSF53335">
    <property type="entry name" value="S-adenosyl-L-methionine-dependent methyltransferases"/>
    <property type="match status" value="1"/>
</dbReference>
<keyword evidence="2 10" id="KW-0963">Cytoplasm</keyword>
<sequence length="483" mass="53949">MLRSAAAFQNLILSPRLLPILPTTTTTISRMSSSSESSPPVFHPVSSLDPDMFKEEEEHYALTIKKQLTGKIMSSYKQLLLNKPKVRNVHTPASSPDLRVIVLSTLTSQGAASLDPSISKLISDSPDDDVKLSTHTVASTYSDMTVDSVLRRVIPESVTTEIPSSFESVGHIAHVNLRENVLPWKFIIGKVLLDKNHHITKVVNKVGQISTEFRTFPMEVIAGPDDNNFEVKLKEGGVQFCLDFEKVYWNSKLQYEHRRLVDRIAGVEHGGAHKKSEKRGDVASSNSTVVADVMAGIGPFAIPLGATHKIKVLANDLNPVSFEYLKKNAKINKCEKHVEPYNMDGRAFIHKLGSEKTKFDHAIMNLPAIAVEFLDAFRGWDVEYCRPTVHVHCFVKNAEDDEVVDFAKERCVNALGCKLSVEEDGFETHLVRDVAPKKPMLCVSFKLPHELAKLEKVDLSNYKFGIRKGAENDEPDVKRRKLN</sequence>
<evidence type="ECO:0000256" key="6">
    <source>
        <dbReference type="ARBA" id="ARBA00022694"/>
    </source>
</evidence>
<gene>
    <name evidence="12" type="ORF">TrST_g8862</name>
</gene>
<reference evidence="13" key="1">
    <citation type="journal article" date="2023" name="Commun. Biol.">
        <title>Genome analysis of Parmales, the sister group of diatoms, reveals the evolutionary specialization of diatoms from phago-mixotrophs to photoautotrophs.</title>
        <authorList>
            <person name="Ban H."/>
            <person name="Sato S."/>
            <person name="Yoshikawa S."/>
            <person name="Yamada K."/>
            <person name="Nakamura Y."/>
            <person name="Ichinomiya M."/>
            <person name="Sato N."/>
            <person name="Blanc-Mathieu R."/>
            <person name="Endo H."/>
            <person name="Kuwata A."/>
            <person name="Ogata H."/>
        </authorList>
    </citation>
    <scope>NUCLEOTIDE SEQUENCE [LARGE SCALE GENOMIC DNA]</scope>
    <source>
        <strain evidence="13">NIES 3701</strain>
    </source>
</reference>
<dbReference type="GO" id="GO:0052906">
    <property type="term" value="F:tRNA (guanine(37)-N1)-methyltransferase activity"/>
    <property type="evidence" value="ECO:0007669"/>
    <property type="project" value="UniProtKB-UniRule"/>
</dbReference>
<dbReference type="EMBL" id="BRXY01000472">
    <property type="protein sequence ID" value="GMH96732.1"/>
    <property type="molecule type" value="Genomic_DNA"/>
</dbReference>
<dbReference type="PANTHER" id="PTHR23245:SF36">
    <property type="entry name" value="TRNA (GUANINE(37)-N1)-METHYLTRANSFERASE"/>
    <property type="match status" value="1"/>
</dbReference>
<organism evidence="12 13">
    <name type="scientific">Triparma strigata</name>
    <dbReference type="NCBI Taxonomy" id="1606541"/>
    <lineage>
        <taxon>Eukaryota</taxon>
        <taxon>Sar</taxon>
        <taxon>Stramenopiles</taxon>
        <taxon>Ochrophyta</taxon>
        <taxon>Bolidophyceae</taxon>
        <taxon>Parmales</taxon>
        <taxon>Triparmaceae</taxon>
        <taxon>Triparma</taxon>
    </lineage>
</organism>
<dbReference type="InterPro" id="IPR029063">
    <property type="entry name" value="SAM-dependent_MTases_sf"/>
</dbReference>
<dbReference type="InterPro" id="IPR056743">
    <property type="entry name" value="TRM5-TYW2-like_MTfase"/>
</dbReference>
<evidence type="ECO:0000256" key="4">
    <source>
        <dbReference type="ARBA" id="ARBA00022679"/>
    </source>
</evidence>
<keyword evidence="5 10" id="KW-0949">S-adenosyl-L-methionine</keyword>
<dbReference type="GO" id="GO:0070901">
    <property type="term" value="P:mitochondrial tRNA methylation"/>
    <property type="evidence" value="ECO:0007669"/>
    <property type="project" value="UniProtKB-ARBA"/>
</dbReference>
<evidence type="ECO:0000256" key="2">
    <source>
        <dbReference type="ARBA" id="ARBA00022490"/>
    </source>
</evidence>
<dbReference type="AlphaFoldDB" id="A0A9W7BUC1"/>
<dbReference type="Gene3D" id="3.30.300.110">
    <property type="entry name" value="Met-10+ protein-like domains"/>
    <property type="match status" value="1"/>
</dbReference>
<comment type="function">
    <text evidence="10">Specifically methylates the N1 position of guanosine-37 in various cytoplasmic and mitochondrial tRNAs. Methylation is not dependent on the nature of the nucleoside 5' of the target nucleoside. This is the first step in the biosynthesis of wybutosine (yW), a modified base adjacent to the anticodon of tRNAs and required for accurate decoding.</text>
</comment>
<keyword evidence="8 10" id="KW-0539">Nucleus</keyword>
<dbReference type="FunFam" id="3.30.300.110:FF:000001">
    <property type="entry name" value="tRNA (guanine(37)-N1)-methyltransferase"/>
    <property type="match status" value="1"/>
</dbReference>
<comment type="similarity">
    <text evidence="10">Belongs to the TRM5 / TYW2 family.</text>
</comment>
<evidence type="ECO:0000256" key="7">
    <source>
        <dbReference type="ARBA" id="ARBA00023128"/>
    </source>
</evidence>
<comment type="subunit">
    <text evidence="10">Monomer.</text>
</comment>
<dbReference type="CDD" id="cd02440">
    <property type="entry name" value="AdoMet_MTases"/>
    <property type="match status" value="1"/>
</dbReference>
<evidence type="ECO:0000256" key="3">
    <source>
        <dbReference type="ARBA" id="ARBA00022603"/>
    </source>
</evidence>
<dbReference type="EC" id="2.1.1.228" evidence="10"/>
<dbReference type="Proteomes" id="UP001165085">
    <property type="component" value="Unassembled WGS sequence"/>
</dbReference>
<dbReference type="Pfam" id="PF25133">
    <property type="entry name" value="TYW2_N_2"/>
    <property type="match status" value="1"/>
</dbReference>
<dbReference type="InterPro" id="IPR056744">
    <property type="entry name" value="TRM5/TYW2-like_N"/>
</dbReference>
<keyword evidence="4 10" id="KW-0808">Transferase</keyword>
<evidence type="ECO:0000313" key="12">
    <source>
        <dbReference type="EMBL" id="GMH96732.1"/>
    </source>
</evidence>
<accession>A0A9W7BUC1</accession>
<keyword evidence="6 10" id="KW-0819">tRNA processing</keyword>
<feature type="binding site" evidence="10">
    <location>
        <begin position="316"/>
        <end position="317"/>
    </location>
    <ligand>
        <name>S-adenosyl-L-methionine</name>
        <dbReference type="ChEBI" id="CHEBI:59789"/>
    </ligand>
</feature>
<dbReference type="GO" id="GO:0002939">
    <property type="term" value="P:tRNA N1-guanine methylation"/>
    <property type="evidence" value="ECO:0007669"/>
    <property type="project" value="TreeGrafter"/>
</dbReference>
<feature type="binding site" evidence="10">
    <location>
        <begin position="344"/>
        <end position="345"/>
    </location>
    <ligand>
        <name>S-adenosyl-L-methionine</name>
        <dbReference type="ChEBI" id="CHEBI:59789"/>
    </ligand>
</feature>
<feature type="domain" description="SAM-dependent methyltransferase TRM5/TYW2-type" evidence="11">
    <location>
        <begin position="166"/>
        <end position="449"/>
    </location>
</feature>
<evidence type="ECO:0000313" key="13">
    <source>
        <dbReference type="Proteomes" id="UP001165085"/>
    </source>
</evidence>
<comment type="similarity">
    <text evidence="1">Belongs to the class I-like SAM-binding methyltransferase superfamily. TRM5/TYW2 family.</text>
</comment>
<evidence type="ECO:0000256" key="9">
    <source>
        <dbReference type="ARBA" id="ARBA00047783"/>
    </source>
</evidence>
<dbReference type="Gene3D" id="3.40.50.150">
    <property type="entry name" value="Vaccinia Virus protein VP39"/>
    <property type="match status" value="1"/>
</dbReference>
<feature type="binding site" evidence="10">
    <location>
        <position position="365"/>
    </location>
    <ligand>
        <name>S-adenosyl-L-methionine</name>
        <dbReference type="ChEBI" id="CHEBI:59789"/>
    </ligand>
</feature>
<dbReference type="InterPro" id="IPR030382">
    <property type="entry name" value="MeTrfase_TRM5/TYW2"/>
</dbReference>
<evidence type="ECO:0000259" key="11">
    <source>
        <dbReference type="PROSITE" id="PS51684"/>
    </source>
</evidence>
<dbReference type="PROSITE" id="PS51684">
    <property type="entry name" value="SAM_MT_TRM5_TYW2"/>
    <property type="match status" value="1"/>
</dbReference>
<evidence type="ECO:0000256" key="8">
    <source>
        <dbReference type="ARBA" id="ARBA00023242"/>
    </source>
</evidence>
<dbReference type="GO" id="GO:0005759">
    <property type="term" value="C:mitochondrial matrix"/>
    <property type="evidence" value="ECO:0007669"/>
    <property type="project" value="UniProtKB-SubCell"/>
</dbReference>
<evidence type="ECO:0000256" key="10">
    <source>
        <dbReference type="HAMAP-Rule" id="MF_03152"/>
    </source>
</evidence>
<evidence type="ECO:0000256" key="5">
    <source>
        <dbReference type="ARBA" id="ARBA00022691"/>
    </source>
</evidence>
<keyword evidence="3 10" id="KW-0489">Methyltransferase</keyword>
<dbReference type="Pfam" id="PF02475">
    <property type="entry name" value="TRM5-TYW2_MTfase"/>
    <property type="match status" value="1"/>
</dbReference>
<dbReference type="GO" id="GO:0005634">
    <property type="term" value="C:nucleus"/>
    <property type="evidence" value="ECO:0007669"/>
    <property type="project" value="UniProtKB-SubCell"/>
</dbReference>
<comment type="caution">
    <text evidence="12">The sequence shown here is derived from an EMBL/GenBank/DDBJ whole genome shotgun (WGS) entry which is preliminary data.</text>
</comment>
<name>A0A9W7BUC1_9STRA</name>
<comment type="subcellular location">
    <subcellularLocation>
        <location evidence="10">Mitochondrion matrix</location>
    </subcellularLocation>
    <subcellularLocation>
        <location evidence="10">Nucleus</location>
    </subcellularLocation>
    <subcellularLocation>
        <location evidence="10">Cytoplasm</location>
    </subcellularLocation>
    <text evidence="10">Predominantly in the mitochondria and in the nucleus.</text>
</comment>
<feature type="binding site" evidence="10">
    <location>
        <position position="257"/>
    </location>
    <ligand>
        <name>S-adenosyl-L-methionine</name>
        <dbReference type="ChEBI" id="CHEBI:59789"/>
    </ligand>
</feature>
<evidence type="ECO:0000256" key="1">
    <source>
        <dbReference type="ARBA" id="ARBA00009775"/>
    </source>
</evidence>
<dbReference type="HAMAP" id="MF_03152">
    <property type="entry name" value="TRM5"/>
    <property type="match status" value="1"/>
</dbReference>
<dbReference type="OrthoDB" id="408788at2759"/>
<dbReference type="PANTHER" id="PTHR23245">
    <property type="entry name" value="TRNA METHYLTRANSFERASE"/>
    <property type="match status" value="1"/>
</dbReference>
<keyword evidence="7 10" id="KW-0496">Mitochondrion</keyword>
<protein>
    <recommendedName>
        <fullName evidence="10">tRNA (guanine(37)-N1)-methyltransferase</fullName>
        <ecNumber evidence="10">2.1.1.228</ecNumber>
    </recommendedName>
    <alternativeName>
        <fullName evidence="10">M1G-methyltransferase</fullName>
    </alternativeName>
    <alternativeName>
        <fullName evidence="10">tRNA [GM37] methyltransferase</fullName>
    </alternativeName>
    <alternativeName>
        <fullName evidence="10">tRNA methyltransferase 5 homolog</fullName>
    </alternativeName>
</protein>